<keyword evidence="3" id="KW-1185">Reference proteome</keyword>
<comment type="caution">
    <text evidence="2">The sequence shown here is derived from an EMBL/GenBank/DDBJ whole genome shotgun (WGS) entry which is preliminary data.</text>
</comment>
<organism evidence="2 3">
    <name type="scientific">Bacillus seohaeanensis</name>
    <dbReference type="NCBI Taxonomy" id="284580"/>
    <lineage>
        <taxon>Bacteria</taxon>
        <taxon>Bacillati</taxon>
        <taxon>Bacillota</taxon>
        <taxon>Bacilli</taxon>
        <taxon>Bacillales</taxon>
        <taxon>Bacillaceae</taxon>
        <taxon>Bacillus</taxon>
    </lineage>
</organism>
<dbReference type="RefSeq" id="WP_377936806.1">
    <property type="nucleotide sequence ID" value="NZ_JBHUMF010000031.1"/>
</dbReference>
<proteinExistence type="predicted"/>
<dbReference type="Pfam" id="PF00583">
    <property type="entry name" value="Acetyltransf_1"/>
    <property type="match status" value="1"/>
</dbReference>
<dbReference type="EMBL" id="JBHUMF010000031">
    <property type="protein sequence ID" value="MFD2682091.1"/>
    <property type="molecule type" value="Genomic_DNA"/>
</dbReference>
<dbReference type="InterPro" id="IPR016181">
    <property type="entry name" value="Acyl_CoA_acyltransferase"/>
</dbReference>
<dbReference type="PROSITE" id="PS51186">
    <property type="entry name" value="GNAT"/>
    <property type="match status" value="1"/>
</dbReference>
<dbReference type="EC" id="2.3.1.-" evidence="2"/>
<dbReference type="InterPro" id="IPR000182">
    <property type="entry name" value="GNAT_dom"/>
</dbReference>
<evidence type="ECO:0000313" key="3">
    <source>
        <dbReference type="Proteomes" id="UP001597506"/>
    </source>
</evidence>
<evidence type="ECO:0000313" key="2">
    <source>
        <dbReference type="EMBL" id="MFD2682091.1"/>
    </source>
</evidence>
<sequence length="260" mass="30101">MKDLLTYIESHHWDYQNKLVPKTVETIHNDGLIAIKNTSIKNVFANKVVLFNTESEEDYKQKWARVEEFFGNRPFSLWVREPLPLYIQQGLLRNNCLLEDFYEGVFINLENVPFSEDNECSVAIVENDTQIQDLVNVSSIIWGYSEQEKPNLFRQRKDFVNVFNGDGGFVVAYSEEGKPVGYGNYRYSTDGHALYLNGSGVLPTYRNKGIYKSLVRFRLHMAKEKGCKLATCQARGNYSAPILKKLSFQQASQYQYWVTK</sequence>
<dbReference type="SUPFAM" id="SSF55729">
    <property type="entry name" value="Acyl-CoA N-acyltransferases (Nat)"/>
    <property type="match status" value="1"/>
</dbReference>
<keyword evidence="2" id="KW-0012">Acyltransferase</keyword>
<reference evidence="3" key="1">
    <citation type="journal article" date="2019" name="Int. J. Syst. Evol. Microbiol.">
        <title>The Global Catalogue of Microorganisms (GCM) 10K type strain sequencing project: providing services to taxonomists for standard genome sequencing and annotation.</title>
        <authorList>
            <consortium name="The Broad Institute Genomics Platform"/>
            <consortium name="The Broad Institute Genome Sequencing Center for Infectious Disease"/>
            <person name="Wu L."/>
            <person name="Ma J."/>
        </authorList>
    </citation>
    <scope>NUCLEOTIDE SEQUENCE [LARGE SCALE GENOMIC DNA]</scope>
    <source>
        <strain evidence="3">KCTC 3913</strain>
    </source>
</reference>
<dbReference type="Proteomes" id="UP001597506">
    <property type="component" value="Unassembled WGS sequence"/>
</dbReference>
<dbReference type="Gene3D" id="3.40.630.30">
    <property type="match status" value="1"/>
</dbReference>
<gene>
    <name evidence="2" type="ORF">ACFSUL_15225</name>
</gene>
<protein>
    <submittedName>
        <fullName evidence="2">GNAT family N-acetyltransferase</fullName>
        <ecNumber evidence="2">2.3.1.-</ecNumber>
    </submittedName>
</protein>
<feature type="domain" description="N-acetyltransferase" evidence="1">
    <location>
        <begin position="122"/>
        <end position="260"/>
    </location>
</feature>
<keyword evidence="2" id="KW-0808">Transferase</keyword>
<evidence type="ECO:0000259" key="1">
    <source>
        <dbReference type="PROSITE" id="PS51186"/>
    </source>
</evidence>
<dbReference type="GO" id="GO:0016746">
    <property type="term" value="F:acyltransferase activity"/>
    <property type="evidence" value="ECO:0007669"/>
    <property type="project" value="UniProtKB-KW"/>
</dbReference>
<accession>A0ABW5RTV3</accession>
<name>A0ABW5RTV3_9BACI</name>
<dbReference type="CDD" id="cd04301">
    <property type="entry name" value="NAT_SF"/>
    <property type="match status" value="1"/>
</dbReference>